<evidence type="ECO:0000313" key="4">
    <source>
        <dbReference type="Proteomes" id="UP000027647"/>
    </source>
</evidence>
<dbReference type="RefSeq" id="WP_034957887.1">
    <property type="nucleotide sequence ID" value="NZ_JMIW01000001.1"/>
</dbReference>
<dbReference type="PRINTS" id="PR01438">
    <property type="entry name" value="UNVRSLSTRESS"/>
</dbReference>
<evidence type="ECO:0000313" key="3">
    <source>
        <dbReference type="EMBL" id="KEO91592.1"/>
    </source>
</evidence>
<feature type="domain" description="UspA" evidence="2">
    <location>
        <begin position="134"/>
        <end position="269"/>
    </location>
</feature>
<evidence type="ECO:0000256" key="1">
    <source>
        <dbReference type="ARBA" id="ARBA00008791"/>
    </source>
</evidence>
<dbReference type="SUPFAM" id="SSF52402">
    <property type="entry name" value="Adenine nucleotide alpha hydrolases-like"/>
    <property type="match status" value="2"/>
</dbReference>
<feature type="domain" description="UspA" evidence="2">
    <location>
        <begin position="3"/>
        <end position="127"/>
    </location>
</feature>
<name>A0A074N111_ERYLO</name>
<dbReference type="CDD" id="cd00293">
    <property type="entry name" value="USP-like"/>
    <property type="match status" value="2"/>
</dbReference>
<sequence length="275" mass="29482">MLRIAVATDFSPRADRAIDRAKMLQRQLGGKLCIIHATALPVDDAPDEVELDRKMRCATGLSGSDEDVTFLYPSGSVPPAIARACEEGGADMLLVGPARYNSLGDFFLGTAVDYILRSVTKPVLVVKARANEEYQEIVAGTDFSPGSAHAILTAAEMFPEARFHIMHAWSVPFQAFNKDAYVADEIEAESKASMATFMKELVARNSNLADATTQLVRGDAVEALRQGLALNPSALVVLGSHGASGFRQATIGSVTSDLLRYLDADTLVINSADAY</sequence>
<dbReference type="AlphaFoldDB" id="A0A074N111"/>
<dbReference type="STRING" id="1044.EH31_02675"/>
<accession>A0A074N111</accession>
<proteinExistence type="inferred from homology"/>
<keyword evidence="4" id="KW-1185">Reference proteome</keyword>
<reference evidence="3 4" key="1">
    <citation type="submission" date="2014-04" db="EMBL/GenBank/DDBJ databases">
        <title>A comprehensive comparison of genomes of Erythrobacter spp. strains.</title>
        <authorList>
            <person name="Zheng Q."/>
        </authorList>
    </citation>
    <scope>NUCLEOTIDE SEQUENCE [LARGE SCALE GENOMIC DNA]</scope>
    <source>
        <strain evidence="3 4">DSM 6997</strain>
    </source>
</reference>
<dbReference type="eggNOG" id="COG0589">
    <property type="taxonomic scope" value="Bacteria"/>
</dbReference>
<dbReference type="PANTHER" id="PTHR46268">
    <property type="entry name" value="STRESS RESPONSE PROTEIN NHAX"/>
    <property type="match status" value="1"/>
</dbReference>
<dbReference type="PANTHER" id="PTHR46268:SF6">
    <property type="entry name" value="UNIVERSAL STRESS PROTEIN UP12"/>
    <property type="match status" value="1"/>
</dbReference>
<dbReference type="OrthoDB" id="5564966at2"/>
<dbReference type="Gene3D" id="3.40.50.12370">
    <property type="match status" value="1"/>
</dbReference>
<comment type="similarity">
    <text evidence="1">Belongs to the universal stress protein A family.</text>
</comment>
<gene>
    <name evidence="3" type="ORF">EH31_02675</name>
</gene>
<dbReference type="Pfam" id="PF00582">
    <property type="entry name" value="Usp"/>
    <property type="match status" value="2"/>
</dbReference>
<dbReference type="InterPro" id="IPR006016">
    <property type="entry name" value="UspA"/>
</dbReference>
<comment type="caution">
    <text evidence="3">The sequence shown here is derived from an EMBL/GenBank/DDBJ whole genome shotgun (WGS) entry which is preliminary data.</text>
</comment>
<protein>
    <recommendedName>
        <fullName evidence="2">UspA domain-containing protein</fullName>
    </recommendedName>
</protein>
<organism evidence="3 4">
    <name type="scientific">Erythrobacter longus</name>
    <dbReference type="NCBI Taxonomy" id="1044"/>
    <lineage>
        <taxon>Bacteria</taxon>
        <taxon>Pseudomonadati</taxon>
        <taxon>Pseudomonadota</taxon>
        <taxon>Alphaproteobacteria</taxon>
        <taxon>Sphingomonadales</taxon>
        <taxon>Erythrobacteraceae</taxon>
        <taxon>Erythrobacter/Porphyrobacter group</taxon>
        <taxon>Erythrobacter</taxon>
    </lineage>
</organism>
<dbReference type="InterPro" id="IPR006015">
    <property type="entry name" value="Universal_stress_UspA"/>
</dbReference>
<evidence type="ECO:0000259" key="2">
    <source>
        <dbReference type="Pfam" id="PF00582"/>
    </source>
</evidence>
<dbReference type="EMBL" id="JMIW01000001">
    <property type="protein sequence ID" value="KEO91592.1"/>
    <property type="molecule type" value="Genomic_DNA"/>
</dbReference>
<dbReference type="Proteomes" id="UP000027647">
    <property type="component" value="Unassembled WGS sequence"/>
</dbReference>